<evidence type="ECO:0000256" key="1">
    <source>
        <dbReference type="SAM" id="Phobius"/>
    </source>
</evidence>
<keyword evidence="1" id="KW-1133">Transmembrane helix</keyword>
<feature type="transmembrane region" description="Helical" evidence="1">
    <location>
        <begin position="12"/>
        <end position="30"/>
    </location>
</feature>
<evidence type="ECO:0000313" key="3">
    <source>
        <dbReference type="Proteomes" id="UP000315689"/>
    </source>
</evidence>
<reference evidence="2 3" key="1">
    <citation type="submission" date="2017-07" db="EMBL/GenBank/DDBJ databases">
        <title>Mechanisms for carbon and nitrogen cycling indicate functional differentiation within the Candidate Phyla Radiation.</title>
        <authorList>
            <person name="Danczak R.E."/>
            <person name="Johnston M.D."/>
            <person name="Kenah C."/>
            <person name="Slattery M."/>
            <person name="Wrighton K.C."/>
            <person name="Wilkins M.J."/>
        </authorList>
    </citation>
    <scope>NUCLEOTIDE SEQUENCE [LARGE SCALE GENOMIC DNA]</scope>
    <source>
        <strain evidence="2">Licking1014_7</strain>
    </source>
</reference>
<dbReference type="Gene3D" id="2.60.120.560">
    <property type="entry name" value="Exo-inulinase, domain 1"/>
    <property type="match status" value="1"/>
</dbReference>
<name>A0A554LIJ6_9BACT</name>
<sequence>MNIKWEIIVNQFIAQIIAAIALFILSLIFLDNKKVVAPWLYKYFNKNFSRYFYKFLLAIMHPYFRLIIVVFLIIIINYQGGNWIYSLILVLVTLSLLIRPERYERFLPVSEFSDSFNDLDSWERKSGNPVKESDFGKPAPDLILKYTGSDPKNSCLINKQINEYNGVIECDFYLEPNAVFNIIFLGNKDNERWYMARFDSRISESDGFLIKDEGMGQQNWRFFQMSGTQTSIKEWHRARVVFNSEKVFMYKDGQLLVEFEKPDKFGNKMGIFNEVADVHVDNFSFTKNLL</sequence>
<proteinExistence type="predicted"/>
<keyword evidence="1" id="KW-0472">Membrane</keyword>
<dbReference type="AlphaFoldDB" id="A0A554LIJ6"/>
<evidence type="ECO:0000313" key="2">
    <source>
        <dbReference type="EMBL" id="TSC92693.1"/>
    </source>
</evidence>
<organism evidence="2 3">
    <name type="scientific">Candidatus Berkelbacteria bacterium Licking1014_7</name>
    <dbReference type="NCBI Taxonomy" id="2017147"/>
    <lineage>
        <taxon>Bacteria</taxon>
        <taxon>Candidatus Berkelbacteria</taxon>
    </lineage>
</organism>
<protein>
    <recommendedName>
        <fullName evidence="4">3-keto-disaccharide hydrolase domain-containing protein</fullName>
    </recommendedName>
</protein>
<dbReference type="Proteomes" id="UP000315689">
    <property type="component" value="Unassembled WGS sequence"/>
</dbReference>
<accession>A0A554LIJ6</accession>
<gene>
    <name evidence="2" type="ORF">CEN89_530</name>
</gene>
<feature type="transmembrane region" description="Helical" evidence="1">
    <location>
        <begin position="82"/>
        <end position="98"/>
    </location>
</feature>
<feature type="transmembrane region" description="Helical" evidence="1">
    <location>
        <begin position="51"/>
        <end position="76"/>
    </location>
</feature>
<keyword evidence="1" id="KW-0812">Transmembrane</keyword>
<comment type="caution">
    <text evidence="2">The sequence shown here is derived from an EMBL/GenBank/DDBJ whole genome shotgun (WGS) entry which is preliminary data.</text>
</comment>
<dbReference type="EMBL" id="VMGK01000016">
    <property type="protein sequence ID" value="TSC92693.1"/>
    <property type="molecule type" value="Genomic_DNA"/>
</dbReference>
<evidence type="ECO:0008006" key="4">
    <source>
        <dbReference type="Google" id="ProtNLM"/>
    </source>
</evidence>